<dbReference type="FunFam" id="3.20.20.100:FF:000004">
    <property type="entry name" value="Oxidoreductase, aldo/keto reductase"/>
    <property type="match status" value="1"/>
</dbReference>
<dbReference type="PANTHER" id="PTHR43364:SF4">
    <property type="entry name" value="NAD(P)-LINKED OXIDOREDUCTASE SUPERFAMILY PROTEIN"/>
    <property type="match status" value="1"/>
</dbReference>
<dbReference type="GO" id="GO:0016491">
    <property type="term" value="F:oxidoreductase activity"/>
    <property type="evidence" value="ECO:0007669"/>
    <property type="project" value="UniProtKB-KW"/>
</dbReference>
<accession>H9UKP3</accession>
<evidence type="ECO:0000259" key="2">
    <source>
        <dbReference type="Pfam" id="PF00248"/>
    </source>
</evidence>
<dbReference type="Proteomes" id="UP000007383">
    <property type="component" value="Chromosome"/>
</dbReference>
<dbReference type="STRING" id="889378.Spiaf_2038"/>
<feature type="domain" description="NADP-dependent oxidoreductase" evidence="2">
    <location>
        <begin position="16"/>
        <end position="317"/>
    </location>
</feature>
<organism evidence="3 4">
    <name type="scientific">Spirochaeta africana (strain ATCC 700263 / DSM 8902 / Z-7692)</name>
    <dbReference type="NCBI Taxonomy" id="889378"/>
    <lineage>
        <taxon>Bacteria</taxon>
        <taxon>Pseudomonadati</taxon>
        <taxon>Spirochaetota</taxon>
        <taxon>Spirochaetia</taxon>
        <taxon>Spirochaetales</taxon>
        <taxon>Spirochaetaceae</taxon>
        <taxon>Spirochaeta</taxon>
    </lineage>
</organism>
<dbReference type="InterPro" id="IPR050523">
    <property type="entry name" value="AKR_Detox_Biosynth"/>
</dbReference>
<evidence type="ECO:0000256" key="1">
    <source>
        <dbReference type="ARBA" id="ARBA00023002"/>
    </source>
</evidence>
<dbReference type="HOGENOM" id="CLU_023205_2_0_12"/>
<dbReference type="PANTHER" id="PTHR43364">
    <property type="entry name" value="NADH-SPECIFIC METHYLGLYOXAL REDUCTASE-RELATED"/>
    <property type="match status" value="1"/>
</dbReference>
<keyword evidence="1" id="KW-0560">Oxidoreductase</keyword>
<protein>
    <submittedName>
        <fullName evidence="3">Putative oxidoreductase, aryl-alcohol dehydrogenase like protein</fullName>
    </submittedName>
</protein>
<dbReference type="PRINTS" id="PR00069">
    <property type="entry name" value="ALDKETRDTASE"/>
</dbReference>
<dbReference type="KEGG" id="sfc:Spiaf_2038"/>
<dbReference type="eggNOG" id="COG0667">
    <property type="taxonomic scope" value="Bacteria"/>
</dbReference>
<dbReference type="GO" id="GO:0005829">
    <property type="term" value="C:cytosol"/>
    <property type="evidence" value="ECO:0007669"/>
    <property type="project" value="UniProtKB-ARBA"/>
</dbReference>
<proteinExistence type="predicted"/>
<gene>
    <name evidence="3" type="ordered locus">Spiaf_2038</name>
</gene>
<reference evidence="4" key="1">
    <citation type="journal article" date="2013" name="Stand. Genomic Sci.">
        <title>Complete genome sequence of the halophilic bacterium Spirochaeta africana type strain (Z-7692(T)) from the alkaline Lake Magadi in the East African Rift.</title>
        <authorList>
            <person name="Liolos K."/>
            <person name="Abt B."/>
            <person name="Scheuner C."/>
            <person name="Teshima H."/>
            <person name="Held B."/>
            <person name="Lapidus A."/>
            <person name="Nolan M."/>
            <person name="Lucas S."/>
            <person name="Deshpande S."/>
            <person name="Cheng J.F."/>
            <person name="Tapia R."/>
            <person name="Goodwin L.A."/>
            <person name="Pitluck S."/>
            <person name="Pagani I."/>
            <person name="Ivanova N."/>
            <person name="Mavromatis K."/>
            <person name="Mikhailova N."/>
            <person name="Huntemann M."/>
            <person name="Pati A."/>
            <person name="Chen A."/>
            <person name="Palaniappan K."/>
            <person name="Land M."/>
            <person name="Rohde M."/>
            <person name="Tindall B.J."/>
            <person name="Detter J.C."/>
            <person name="Goker M."/>
            <person name="Bristow J."/>
            <person name="Eisen J.A."/>
            <person name="Markowitz V."/>
            <person name="Hugenholtz P."/>
            <person name="Woyke T."/>
            <person name="Klenk H.P."/>
            <person name="Kyrpides N.C."/>
        </authorList>
    </citation>
    <scope>NUCLEOTIDE SEQUENCE</scope>
    <source>
        <strain evidence="4">ATCC 700263 / DSM 8902 / Z-7692</strain>
    </source>
</reference>
<evidence type="ECO:0000313" key="3">
    <source>
        <dbReference type="EMBL" id="AFG38086.1"/>
    </source>
</evidence>
<name>H9UKP3_SPIAZ</name>
<dbReference type="RefSeq" id="WP_014456069.1">
    <property type="nucleotide sequence ID" value="NC_017098.1"/>
</dbReference>
<dbReference type="OrthoDB" id="9773828at2"/>
<dbReference type="Gene3D" id="3.20.20.100">
    <property type="entry name" value="NADP-dependent oxidoreductase domain"/>
    <property type="match status" value="1"/>
</dbReference>
<keyword evidence="4" id="KW-1185">Reference proteome</keyword>
<sequence>MQYTRLGNSGLIVSRVCLGTMVFGENGGRGTGSDTAAAMIKSFIQAGGNFIDTADVYSGGRAEEIVGAAIAQEPRERLVIATKGRFPTGSDQNAQGLSRKHLIDAVHSSLRRLRTDYIDSYYLHMWDPATPLEETVRTLDDLVRQGKVRYFGLSNFRAWQAMKIQGLARQAGIPFIAAQYQYSLVVRDIEYELPSLCAEEGLGIVPWGPLGGGFLSGKYSAKGKPSKGRLASATDEQEEAWSRRATERNWRILTEVNRLAAEYHASTPQVALAWLLARPQVDSVIIGARTPEQLEDNLASVELELREEQLQRLDEVSRLPELYPYRMIDDYGSREW</sequence>
<dbReference type="SUPFAM" id="SSF51430">
    <property type="entry name" value="NAD(P)-linked oxidoreductase"/>
    <property type="match status" value="1"/>
</dbReference>
<dbReference type="InterPro" id="IPR036812">
    <property type="entry name" value="NAD(P)_OxRdtase_dom_sf"/>
</dbReference>
<dbReference type="InterPro" id="IPR023210">
    <property type="entry name" value="NADP_OxRdtase_dom"/>
</dbReference>
<dbReference type="EMBL" id="CP003282">
    <property type="protein sequence ID" value="AFG38086.1"/>
    <property type="molecule type" value="Genomic_DNA"/>
</dbReference>
<evidence type="ECO:0000313" key="4">
    <source>
        <dbReference type="Proteomes" id="UP000007383"/>
    </source>
</evidence>
<dbReference type="CDD" id="cd19081">
    <property type="entry name" value="AKR_AKR9C1"/>
    <property type="match status" value="1"/>
</dbReference>
<dbReference type="PATRIC" id="fig|889378.3.peg.2024"/>
<dbReference type="InterPro" id="IPR020471">
    <property type="entry name" value="AKR"/>
</dbReference>
<dbReference type="AlphaFoldDB" id="H9UKP3"/>
<dbReference type="Pfam" id="PF00248">
    <property type="entry name" value="Aldo_ket_red"/>
    <property type="match status" value="1"/>
</dbReference>